<sequence length="196" mass="22993">MKSFTVGSLTMDTYLEWIDMIEGHATDSGIRQYIDPMSSIAHNQPKKPEPSDYNPSATSLSDLNEDEKLMYREDDVLYRVDIQSYRQEKKLIGELRSKIVESLHQNHRKLIFGCMSCLEVLLQIKNRLELTEDLQVMKIIDDYAKVRFPPVAKKVENWLMEWERMDIMLKRLKIADSSDYKIIQDFLTSTNSLRPI</sequence>
<keyword evidence="3" id="KW-1185">Reference proteome</keyword>
<evidence type="ECO:0000256" key="1">
    <source>
        <dbReference type="SAM" id="MobiDB-lite"/>
    </source>
</evidence>
<dbReference type="EMBL" id="JNVN01004132">
    <property type="protein sequence ID" value="KHJ30487.1"/>
    <property type="molecule type" value="Genomic_DNA"/>
</dbReference>
<dbReference type="HOGENOM" id="CLU_1391162_0_0_1"/>
<gene>
    <name evidence="2" type="ORF">EV44_g5310</name>
</gene>
<protein>
    <submittedName>
        <fullName evidence="2">Uncharacterized protein</fullName>
    </submittedName>
</protein>
<dbReference type="AlphaFoldDB" id="A0A0B1NVU2"/>
<comment type="caution">
    <text evidence="2">The sequence shown here is derived from an EMBL/GenBank/DDBJ whole genome shotgun (WGS) entry which is preliminary data.</text>
</comment>
<feature type="region of interest" description="Disordered" evidence="1">
    <location>
        <begin position="40"/>
        <end position="60"/>
    </location>
</feature>
<dbReference type="Proteomes" id="UP000030854">
    <property type="component" value="Unassembled WGS sequence"/>
</dbReference>
<evidence type="ECO:0000313" key="2">
    <source>
        <dbReference type="EMBL" id="KHJ30487.1"/>
    </source>
</evidence>
<accession>A0A0B1NVU2</accession>
<name>A0A0B1NVU2_UNCNE</name>
<proteinExistence type="predicted"/>
<reference evidence="2 3" key="1">
    <citation type="journal article" date="2014" name="BMC Genomics">
        <title>Adaptive genomic structural variation in the grape powdery mildew pathogen, Erysiphe necator.</title>
        <authorList>
            <person name="Jones L."/>
            <person name="Riaz S."/>
            <person name="Morales-Cruz A."/>
            <person name="Amrine K.C."/>
            <person name="McGuire B."/>
            <person name="Gubler W.D."/>
            <person name="Walker M.A."/>
            <person name="Cantu D."/>
        </authorList>
    </citation>
    <scope>NUCLEOTIDE SEQUENCE [LARGE SCALE GENOMIC DNA]</scope>
    <source>
        <strain evidence="3">c</strain>
    </source>
</reference>
<organism evidence="2 3">
    <name type="scientific">Uncinula necator</name>
    <name type="common">Grape powdery mildew</name>
    <dbReference type="NCBI Taxonomy" id="52586"/>
    <lineage>
        <taxon>Eukaryota</taxon>
        <taxon>Fungi</taxon>
        <taxon>Dikarya</taxon>
        <taxon>Ascomycota</taxon>
        <taxon>Pezizomycotina</taxon>
        <taxon>Leotiomycetes</taxon>
        <taxon>Erysiphales</taxon>
        <taxon>Erysiphaceae</taxon>
        <taxon>Erysiphe</taxon>
    </lineage>
</organism>
<evidence type="ECO:0000313" key="3">
    <source>
        <dbReference type="Proteomes" id="UP000030854"/>
    </source>
</evidence>